<dbReference type="OrthoDB" id="202825at2759"/>
<dbReference type="GO" id="GO:0003697">
    <property type="term" value="F:single-stranded DNA binding"/>
    <property type="evidence" value="ECO:0007669"/>
    <property type="project" value="InterPro"/>
</dbReference>
<evidence type="ECO:0000256" key="4">
    <source>
        <dbReference type="ARBA" id="ARBA00022723"/>
    </source>
</evidence>
<proteinExistence type="inferred from homology"/>
<keyword evidence="6" id="KW-0862">Zinc</keyword>
<evidence type="ECO:0000256" key="6">
    <source>
        <dbReference type="ARBA" id="ARBA00022833"/>
    </source>
</evidence>
<feature type="region of interest" description="Disordered" evidence="8">
    <location>
        <begin position="713"/>
        <end position="783"/>
    </location>
</feature>
<feature type="region of interest" description="Disordered" evidence="8">
    <location>
        <begin position="551"/>
        <end position="587"/>
    </location>
</feature>
<evidence type="ECO:0000256" key="8">
    <source>
        <dbReference type="SAM" id="MobiDB-lite"/>
    </source>
</evidence>
<dbReference type="Pfam" id="PF22379">
    <property type="entry name" value="OB_MCM10"/>
    <property type="match status" value="1"/>
</dbReference>
<organism evidence="11 12">
    <name type="scientific">Viridothelium virens</name>
    <name type="common">Speckled blister lichen</name>
    <name type="synonym">Trypethelium virens</name>
    <dbReference type="NCBI Taxonomy" id="1048519"/>
    <lineage>
        <taxon>Eukaryota</taxon>
        <taxon>Fungi</taxon>
        <taxon>Dikarya</taxon>
        <taxon>Ascomycota</taxon>
        <taxon>Pezizomycotina</taxon>
        <taxon>Dothideomycetes</taxon>
        <taxon>Dothideomycetes incertae sedis</taxon>
        <taxon>Trypetheliales</taxon>
        <taxon>Trypetheliaceae</taxon>
        <taxon>Viridothelium</taxon>
    </lineage>
</organism>
<sequence length="783" mass="86944">MIVRESPKAKASPSKNDAAWPPRSPYQALLSSPSGKRKLERRRECLSPSPSPSKHSSLRTNPNRDPSRALKLGEEDEVEEEVEEEDEETLQLELQAIEARLKLKRLQQAKARQQETSSEQREELNRHSPVRQRERTPPARPRDGDNAIQVPVSPSQDRSQQIQRSPARVMLGIDKGLRAESVSLKRATSGNSLLSRFNAANSHQQRPPGPPKKSFSERIAESRLSDRERQDKQDRLRKSRSQGFNVQAARHETLGSATNSSGSIQNGQRSRHDRPIPAARTESDSLQDGVPSTASSSLRRPKSVANSTDTVKQQRSNRELQDTGSDNRQTPEDLASETTTDEASVFESYSSFHLSKRLITHNVLTRALEGKETFTIPRLFKTVRSPHYDPPDTEADYVVFAIIASKSSPYNHRSTRKVASTGDPDDSSAARAKFMVLCLTDLKWEIDLYLFDSGFDTFWKLTVGTVVAILNPGIMPPKNRDTGAFSLKVSSSEDTVLEVGKARDLGFCKSVRKDGKKCESWVDRRSTEYCEFHVSMLLEKTKAGRMEVNGMSGFGKGKGRGGKSEVRGGRGWGGSWGRGGGSREPARQGEWHDKYLHETMYIAPKESAARLLDLEDTNNVRDRAEAQRKRKAEIDRETKLAKKLASAGSGTGKEYLQSRQAEVVKENLPAMQPRTSSIDVTEPRDAASLGLLGNKASEITLSPVKRGRSLVKEGSNPLGWGGASKRGLLDLQPKQDCTERERSPSKKKARFMLEQGIRQPGRESFGNPGQASGGDDEDELEII</sequence>
<accession>A0A6A6H716</accession>
<evidence type="ECO:0000256" key="5">
    <source>
        <dbReference type="ARBA" id="ARBA00022771"/>
    </source>
</evidence>
<evidence type="ECO:0000313" key="12">
    <source>
        <dbReference type="Proteomes" id="UP000800092"/>
    </source>
</evidence>
<evidence type="ECO:0000256" key="1">
    <source>
        <dbReference type="ARBA" id="ARBA00004123"/>
    </source>
</evidence>
<feature type="compositionally biased region" description="Polar residues" evidence="8">
    <location>
        <begin position="152"/>
        <end position="164"/>
    </location>
</feature>
<dbReference type="InterPro" id="IPR012340">
    <property type="entry name" value="NA-bd_OB-fold"/>
</dbReference>
<feature type="domain" description="MCM10 OB-fold" evidence="10">
    <location>
        <begin position="349"/>
        <end position="492"/>
    </location>
</feature>
<dbReference type="Proteomes" id="UP000800092">
    <property type="component" value="Unassembled WGS sequence"/>
</dbReference>
<feature type="region of interest" description="Disordered" evidence="8">
    <location>
        <begin position="106"/>
        <end position="170"/>
    </location>
</feature>
<dbReference type="AlphaFoldDB" id="A0A6A6H716"/>
<feature type="compositionally biased region" description="Basic and acidic residues" evidence="8">
    <location>
        <begin position="118"/>
        <end position="145"/>
    </location>
</feature>
<name>A0A6A6H716_VIRVR</name>
<reference evidence="11" key="1">
    <citation type="journal article" date="2020" name="Stud. Mycol.">
        <title>101 Dothideomycetes genomes: a test case for predicting lifestyles and emergence of pathogens.</title>
        <authorList>
            <person name="Haridas S."/>
            <person name="Albert R."/>
            <person name="Binder M."/>
            <person name="Bloem J."/>
            <person name="Labutti K."/>
            <person name="Salamov A."/>
            <person name="Andreopoulos B."/>
            <person name="Baker S."/>
            <person name="Barry K."/>
            <person name="Bills G."/>
            <person name="Bluhm B."/>
            <person name="Cannon C."/>
            <person name="Castanera R."/>
            <person name="Culley D."/>
            <person name="Daum C."/>
            <person name="Ezra D."/>
            <person name="Gonzalez J."/>
            <person name="Henrissat B."/>
            <person name="Kuo A."/>
            <person name="Liang C."/>
            <person name="Lipzen A."/>
            <person name="Lutzoni F."/>
            <person name="Magnuson J."/>
            <person name="Mondo S."/>
            <person name="Nolan M."/>
            <person name="Ohm R."/>
            <person name="Pangilinan J."/>
            <person name="Park H.-J."/>
            <person name="Ramirez L."/>
            <person name="Alfaro M."/>
            <person name="Sun H."/>
            <person name="Tritt A."/>
            <person name="Yoshinaga Y."/>
            <person name="Zwiers L.-H."/>
            <person name="Turgeon B."/>
            <person name="Goodwin S."/>
            <person name="Spatafora J."/>
            <person name="Crous P."/>
            <person name="Grigoriev I."/>
        </authorList>
    </citation>
    <scope>NUCLEOTIDE SEQUENCE</scope>
    <source>
        <strain evidence="11">Tuck. ex Michener</strain>
    </source>
</reference>
<keyword evidence="3" id="KW-0235">DNA replication</keyword>
<dbReference type="InterPro" id="IPR015408">
    <property type="entry name" value="Znf_Mcm10/DnaG"/>
</dbReference>
<feature type="compositionally biased region" description="Basic and acidic residues" evidence="8">
    <location>
        <begin position="214"/>
        <end position="236"/>
    </location>
</feature>
<comment type="subcellular location">
    <subcellularLocation>
        <location evidence="1">Nucleus</location>
    </subcellularLocation>
</comment>
<feature type="compositionally biased region" description="Polar residues" evidence="8">
    <location>
        <begin position="194"/>
        <end position="205"/>
    </location>
</feature>
<comment type="similarity">
    <text evidence="2">Belongs to the MCM10 family.</text>
</comment>
<protein>
    <submittedName>
        <fullName evidence="11">Uncharacterized protein</fullName>
    </submittedName>
</protein>
<evidence type="ECO:0000256" key="2">
    <source>
        <dbReference type="ARBA" id="ARBA00009679"/>
    </source>
</evidence>
<feature type="compositionally biased region" description="Gly residues" evidence="8">
    <location>
        <begin position="569"/>
        <end position="582"/>
    </location>
</feature>
<evidence type="ECO:0000259" key="9">
    <source>
        <dbReference type="Pfam" id="PF09329"/>
    </source>
</evidence>
<dbReference type="EMBL" id="ML991803">
    <property type="protein sequence ID" value="KAF2233894.1"/>
    <property type="molecule type" value="Genomic_DNA"/>
</dbReference>
<feature type="region of interest" description="Disordered" evidence="8">
    <location>
        <begin position="194"/>
        <end position="342"/>
    </location>
</feature>
<dbReference type="InterPro" id="IPR040184">
    <property type="entry name" value="Mcm10"/>
</dbReference>
<dbReference type="PANTHER" id="PTHR13454">
    <property type="entry name" value="PROTEIN MCM10 HOMOLOG"/>
    <property type="match status" value="1"/>
</dbReference>
<keyword evidence="12" id="KW-1185">Reference proteome</keyword>
<dbReference type="Gene3D" id="2.40.50.140">
    <property type="entry name" value="Nucleic acid-binding proteins"/>
    <property type="match status" value="1"/>
</dbReference>
<feature type="compositionally biased region" description="Acidic residues" evidence="8">
    <location>
        <begin position="774"/>
        <end position="783"/>
    </location>
</feature>
<dbReference type="GO" id="GO:0008270">
    <property type="term" value="F:zinc ion binding"/>
    <property type="evidence" value="ECO:0007669"/>
    <property type="project" value="UniProtKB-KW"/>
</dbReference>
<feature type="region of interest" description="Disordered" evidence="8">
    <location>
        <begin position="1"/>
        <end position="90"/>
    </location>
</feature>
<dbReference type="PANTHER" id="PTHR13454:SF11">
    <property type="entry name" value="PROTEIN MCM10 HOMOLOG"/>
    <property type="match status" value="1"/>
</dbReference>
<evidence type="ECO:0000256" key="7">
    <source>
        <dbReference type="ARBA" id="ARBA00023242"/>
    </source>
</evidence>
<feature type="compositionally biased region" description="Polar residues" evidence="8">
    <location>
        <begin position="284"/>
        <end position="314"/>
    </location>
</feature>
<keyword evidence="4" id="KW-0479">Metal-binding</keyword>
<dbReference type="Pfam" id="PF09329">
    <property type="entry name" value="zf-primase"/>
    <property type="match status" value="1"/>
</dbReference>
<evidence type="ECO:0000256" key="3">
    <source>
        <dbReference type="ARBA" id="ARBA00022705"/>
    </source>
</evidence>
<keyword evidence="7" id="KW-0539">Nucleus</keyword>
<feature type="compositionally biased region" description="Polar residues" evidence="8">
    <location>
        <begin position="255"/>
        <end position="268"/>
    </location>
</feature>
<gene>
    <name evidence="11" type="ORF">EV356DRAFT_447540</name>
</gene>
<dbReference type="GO" id="GO:0003688">
    <property type="term" value="F:DNA replication origin binding"/>
    <property type="evidence" value="ECO:0007669"/>
    <property type="project" value="TreeGrafter"/>
</dbReference>
<evidence type="ECO:0000259" key="10">
    <source>
        <dbReference type="Pfam" id="PF22379"/>
    </source>
</evidence>
<evidence type="ECO:0000313" key="11">
    <source>
        <dbReference type="EMBL" id="KAF2233894.1"/>
    </source>
</evidence>
<feature type="compositionally biased region" description="Acidic residues" evidence="8">
    <location>
        <begin position="74"/>
        <end position="90"/>
    </location>
</feature>
<dbReference type="GO" id="GO:0006270">
    <property type="term" value="P:DNA replication initiation"/>
    <property type="evidence" value="ECO:0007669"/>
    <property type="project" value="InterPro"/>
</dbReference>
<dbReference type="InterPro" id="IPR055065">
    <property type="entry name" value="OB_MCM10"/>
</dbReference>
<dbReference type="GO" id="GO:0043596">
    <property type="term" value="C:nuclear replication fork"/>
    <property type="evidence" value="ECO:0007669"/>
    <property type="project" value="TreeGrafter"/>
</dbReference>
<keyword evidence="5" id="KW-0863">Zinc-finger</keyword>
<dbReference type="FunFam" id="2.40.50.140:FF:000174">
    <property type="entry name" value="DNA replication licensing factor mcm10"/>
    <property type="match status" value="1"/>
</dbReference>
<feature type="domain" description="Zinc finger Mcm10/DnaG-type" evidence="9">
    <location>
        <begin position="500"/>
        <end position="545"/>
    </location>
</feature>